<proteinExistence type="predicted"/>
<reference evidence="3 4" key="1">
    <citation type="journal article" date="2016" name="ISME J.">
        <title>Chasing the elusive Euryarchaeota class WSA2: genomes reveal a uniquely fastidious methyl-reducing methanogen.</title>
        <authorList>
            <person name="Nobu M.K."/>
            <person name="Narihiro T."/>
            <person name="Kuroda K."/>
            <person name="Mei R."/>
            <person name="Liu W.T."/>
        </authorList>
    </citation>
    <scope>NUCLEOTIDE SEQUENCE [LARGE SCALE GENOMIC DNA]</scope>
    <source>
        <strain evidence="1">B15fssc0709_Meth_Bin003</strain>
        <strain evidence="2">U1lsi0528_Bin055</strain>
    </source>
</reference>
<dbReference type="EMBL" id="LNGF01000015">
    <property type="protein sequence ID" value="KYC47833.1"/>
    <property type="molecule type" value="Genomic_DNA"/>
</dbReference>
<evidence type="ECO:0000313" key="3">
    <source>
        <dbReference type="Proteomes" id="UP000075398"/>
    </source>
</evidence>
<accession>A0A150ISB4</accession>
<evidence type="ECO:0000313" key="4">
    <source>
        <dbReference type="Proteomes" id="UP000091929"/>
    </source>
</evidence>
<evidence type="ECO:0000313" key="2">
    <source>
        <dbReference type="EMBL" id="KYC53566.1"/>
    </source>
</evidence>
<organism evidence="1 4">
    <name type="scientific">Candidatus Methanofastidiosum methylothiophilum</name>
    <dbReference type="NCBI Taxonomy" id="1705564"/>
    <lineage>
        <taxon>Archaea</taxon>
        <taxon>Methanobacteriati</taxon>
        <taxon>Methanobacteriota</taxon>
        <taxon>Stenosarchaea group</taxon>
        <taxon>Candidatus Methanofastidiosia</taxon>
        <taxon>Candidatus Methanofastidiosales</taxon>
        <taxon>Candidatus Methanofastidiosaceae</taxon>
        <taxon>Candidatus Methanofastidiosum</taxon>
    </lineage>
</organism>
<protein>
    <submittedName>
        <fullName evidence="1">Uncharacterized protein</fullName>
    </submittedName>
</protein>
<name>A0A150ISB4_9EURY</name>
<evidence type="ECO:0000313" key="1">
    <source>
        <dbReference type="EMBL" id="KYC47833.1"/>
    </source>
</evidence>
<comment type="caution">
    <text evidence="1">The sequence shown here is derived from an EMBL/GenBank/DDBJ whole genome shotgun (WGS) entry which is preliminary data.</text>
</comment>
<sequence>MKIKGASNTPKTIVVEICGGKVTLKPVSVVWSLETEEMLPTPTPPIKAYVRDGKGKIIRDSDGVATPVYDFKNPEYKKEVTKIQILQTVKMIADSIVDGMEFETDSELKSQKPREYYEALLKEMTDYGLNIGDLNRLGVAIQKISGLDEANIREVEGNF</sequence>
<gene>
    <name evidence="2" type="ORF">AMQ22_00237</name>
    <name evidence="1" type="ORF">APG11_00808</name>
</gene>
<dbReference type="Proteomes" id="UP000091929">
    <property type="component" value="Unassembled WGS sequence"/>
</dbReference>
<dbReference type="Proteomes" id="UP000075398">
    <property type="component" value="Unassembled WGS sequence"/>
</dbReference>
<dbReference type="EMBL" id="LNGC01000004">
    <property type="protein sequence ID" value="KYC53566.1"/>
    <property type="molecule type" value="Genomic_DNA"/>
</dbReference>
<dbReference type="AlphaFoldDB" id="A0A150ISB4"/>
<accession>A0A150J8M7</accession>